<gene>
    <name evidence="1" type="ORF">P167DRAFT_496468</name>
</gene>
<dbReference type="EMBL" id="ML119203">
    <property type="protein sequence ID" value="RPB06970.1"/>
    <property type="molecule type" value="Genomic_DNA"/>
</dbReference>
<organism evidence="1 2">
    <name type="scientific">Morchella conica CCBAS932</name>
    <dbReference type="NCBI Taxonomy" id="1392247"/>
    <lineage>
        <taxon>Eukaryota</taxon>
        <taxon>Fungi</taxon>
        <taxon>Dikarya</taxon>
        <taxon>Ascomycota</taxon>
        <taxon>Pezizomycotina</taxon>
        <taxon>Pezizomycetes</taxon>
        <taxon>Pezizales</taxon>
        <taxon>Morchellaceae</taxon>
        <taxon>Morchella</taxon>
    </lineage>
</organism>
<dbReference type="OrthoDB" id="5322288at2759"/>
<dbReference type="Pfam" id="PF18759">
    <property type="entry name" value="Plavaka"/>
    <property type="match status" value="1"/>
</dbReference>
<accession>A0A3N4K8W7</accession>
<dbReference type="InParanoid" id="A0A3N4K8W7"/>
<dbReference type="STRING" id="1392247.A0A3N4K8W7"/>
<protein>
    <submittedName>
        <fullName evidence="1">Uncharacterized protein</fullName>
    </submittedName>
</protein>
<feature type="non-terminal residue" evidence="1">
    <location>
        <position position="1"/>
    </location>
</feature>
<dbReference type="InterPro" id="IPR041078">
    <property type="entry name" value="Plavaka"/>
</dbReference>
<keyword evidence="2" id="KW-1185">Reference proteome</keyword>
<dbReference type="Proteomes" id="UP000277580">
    <property type="component" value="Unassembled WGS sequence"/>
</dbReference>
<sequence>TVVPLICASGGTYLTNFSGDKKAWPVYLTIGNITSEIRNKPSNFAFILMALLPVPRKLGVRANEQRRENQMALHKVLGEILEGLRGPAQNGELIGFADG</sequence>
<evidence type="ECO:0000313" key="2">
    <source>
        <dbReference type="Proteomes" id="UP000277580"/>
    </source>
</evidence>
<reference evidence="1 2" key="1">
    <citation type="journal article" date="2018" name="Nat. Ecol. Evol.">
        <title>Pezizomycetes genomes reveal the molecular basis of ectomycorrhizal truffle lifestyle.</title>
        <authorList>
            <person name="Murat C."/>
            <person name="Payen T."/>
            <person name="Noel B."/>
            <person name="Kuo A."/>
            <person name="Morin E."/>
            <person name="Chen J."/>
            <person name="Kohler A."/>
            <person name="Krizsan K."/>
            <person name="Balestrini R."/>
            <person name="Da Silva C."/>
            <person name="Montanini B."/>
            <person name="Hainaut M."/>
            <person name="Levati E."/>
            <person name="Barry K.W."/>
            <person name="Belfiori B."/>
            <person name="Cichocki N."/>
            <person name="Clum A."/>
            <person name="Dockter R.B."/>
            <person name="Fauchery L."/>
            <person name="Guy J."/>
            <person name="Iotti M."/>
            <person name="Le Tacon F."/>
            <person name="Lindquist E.A."/>
            <person name="Lipzen A."/>
            <person name="Malagnac F."/>
            <person name="Mello A."/>
            <person name="Molinier V."/>
            <person name="Miyauchi S."/>
            <person name="Poulain J."/>
            <person name="Riccioni C."/>
            <person name="Rubini A."/>
            <person name="Sitrit Y."/>
            <person name="Splivallo R."/>
            <person name="Traeger S."/>
            <person name="Wang M."/>
            <person name="Zifcakova L."/>
            <person name="Wipf D."/>
            <person name="Zambonelli A."/>
            <person name="Paolocci F."/>
            <person name="Nowrousian M."/>
            <person name="Ottonello S."/>
            <person name="Baldrian P."/>
            <person name="Spatafora J.W."/>
            <person name="Henrissat B."/>
            <person name="Nagy L.G."/>
            <person name="Aury J.M."/>
            <person name="Wincker P."/>
            <person name="Grigoriev I.V."/>
            <person name="Bonfante P."/>
            <person name="Martin F.M."/>
        </authorList>
    </citation>
    <scope>NUCLEOTIDE SEQUENCE [LARGE SCALE GENOMIC DNA]</scope>
    <source>
        <strain evidence="1 2">CCBAS932</strain>
    </source>
</reference>
<dbReference type="AlphaFoldDB" id="A0A3N4K8W7"/>
<name>A0A3N4K8W7_9PEZI</name>
<evidence type="ECO:0000313" key="1">
    <source>
        <dbReference type="EMBL" id="RPB06970.1"/>
    </source>
</evidence>
<proteinExistence type="predicted"/>